<feature type="compositionally biased region" description="Basic and acidic residues" evidence="1">
    <location>
        <begin position="1"/>
        <end position="15"/>
    </location>
</feature>
<proteinExistence type="predicted"/>
<evidence type="ECO:0000313" key="2">
    <source>
        <dbReference type="EMBL" id="VDD35299.1"/>
    </source>
</evidence>
<feature type="region of interest" description="Disordered" evidence="1">
    <location>
        <begin position="1"/>
        <end position="28"/>
    </location>
</feature>
<organism evidence="2">
    <name type="scientific">Brassica oleracea</name>
    <name type="common">Wild cabbage</name>
    <dbReference type="NCBI Taxonomy" id="3712"/>
    <lineage>
        <taxon>Eukaryota</taxon>
        <taxon>Viridiplantae</taxon>
        <taxon>Streptophyta</taxon>
        <taxon>Embryophyta</taxon>
        <taxon>Tracheophyta</taxon>
        <taxon>Spermatophyta</taxon>
        <taxon>Magnoliopsida</taxon>
        <taxon>eudicotyledons</taxon>
        <taxon>Gunneridae</taxon>
        <taxon>Pentapetalae</taxon>
        <taxon>rosids</taxon>
        <taxon>malvids</taxon>
        <taxon>Brassicales</taxon>
        <taxon>Brassicaceae</taxon>
        <taxon>Brassiceae</taxon>
        <taxon>Brassica</taxon>
    </lineage>
</organism>
<name>A0A3P6EVT2_BRAOL</name>
<accession>A0A3P6EVT2</accession>
<dbReference type="AlphaFoldDB" id="A0A3P6EVT2"/>
<gene>
    <name evidence="2" type="ORF">BOLC7T40859H</name>
</gene>
<protein>
    <submittedName>
        <fullName evidence="2">Uncharacterized protein</fullName>
    </submittedName>
</protein>
<dbReference type="EMBL" id="LR031876">
    <property type="protein sequence ID" value="VDD35299.1"/>
    <property type="molecule type" value="Genomic_DNA"/>
</dbReference>
<evidence type="ECO:0000256" key="1">
    <source>
        <dbReference type="SAM" id="MobiDB-lite"/>
    </source>
</evidence>
<sequence>MVEKESLFLEEKDLSSGEGSGASEKPLGEDLLQLEEGEIREVSGAGDSKSLAIKVVDLNLRFDEDKSLWLTKHSKNYRRALRQMALW</sequence>
<reference evidence="2" key="1">
    <citation type="submission" date="2018-11" db="EMBL/GenBank/DDBJ databases">
        <authorList>
            <consortium name="Genoscope - CEA"/>
            <person name="William W."/>
        </authorList>
    </citation>
    <scope>NUCLEOTIDE SEQUENCE</scope>
</reference>